<dbReference type="Proteomes" id="UP000180235">
    <property type="component" value="Chromosome"/>
</dbReference>
<dbReference type="AlphaFoldDB" id="A0A1J0AGJ3"/>
<gene>
    <name evidence="3" type="ORF">GlitD10_2711</name>
</gene>
<reference evidence="3 4" key="1">
    <citation type="submission" date="2016-10" db="EMBL/GenBank/DDBJ databases">
        <title>Description of Gloeomargarita lithophora gen. nov., sp. nov., a thylakoid-bearing basal-branching cyanobacterium with intracellular carbonates, and proposal for Gloeomargaritales ord. nov.</title>
        <authorList>
            <person name="Moreira D."/>
            <person name="Tavera R."/>
            <person name="Benzerara K."/>
            <person name="Skouri-Panet F."/>
            <person name="Couradeau E."/>
            <person name="Gerard E."/>
            <person name="Loussert C."/>
            <person name="Novelo E."/>
            <person name="Zivanovic Y."/>
            <person name="Lopez-Garcia P."/>
        </authorList>
    </citation>
    <scope>NUCLEOTIDE SEQUENCE [LARGE SCALE GENOMIC DNA]</scope>
    <source>
        <strain evidence="3 4">D10</strain>
    </source>
</reference>
<dbReference type="Gene3D" id="3.30.870.10">
    <property type="entry name" value="Endonuclease Chain A"/>
    <property type="match status" value="1"/>
</dbReference>
<evidence type="ECO:0000313" key="4">
    <source>
        <dbReference type="Proteomes" id="UP000180235"/>
    </source>
</evidence>
<evidence type="ECO:0000256" key="1">
    <source>
        <dbReference type="SAM" id="Coils"/>
    </source>
</evidence>
<dbReference type="RefSeq" id="WP_071455399.1">
    <property type="nucleotide sequence ID" value="NZ_CP017675.1"/>
</dbReference>
<evidence type="ECO:0000313" key="3">
    <source>
        <dbReference type="EMBL" id="APB35054.1"/>
    </source>
</evidence>
<dbReference type="Pfam" id="PF13091">
    <property type="entry name" value="PLDc_2"/>
    <property type="match status" value="1"/>
</dbReference>
<proteinExistence type="predicted"/>
<dbReference type="STRING" id="1188229.GlitD10_2711"/>
<keyword evidence="4" id="KW-1185">Reference proteome</keyword>
<protein>
    <recommendedName>
        <fullName evidence="2">Phospholipase D-like domain-containing protein</fullName>
    </recommendedName>
</protein>
<feature type="coiled-coil region" evidence="1">
    <location>
        <begin position="299"/>
        <end position="343"/>
    </location>
</feature>
<keyword evidence="1" id="KW-0175">Coiled coil</keyword>
<sequence length="686" mass="78118">MTRRTWLETTEYALVLVSLVGTVVAAVSQQVVLAALPMSLALLVNLIHRTQLEANQHQLLLTALESLNQRYGTDIKFLRRRLQDVLLLPESVNLTPLEHSLQELQQALGNLHQEMNQRLTSVEGLNLAPLQAKLIQLQEQYSTLRTGLGELTQNMAGLPQAQQVVQMEKGLEQLQRQAVQLQTQVQQLRQIPVVDVQPLEVQLQYLSQQITAPQALQTQIETIETATQRLQSAVERLGQDVSAALQVRETVGRLERELHTQSKLAPLVQQLEQKLGQVVSQYQRQERFTQAVAQELQQLQTQQAEIATWEPRLNQLEQQTQAVQELHDRVQELQDQTRTQVNRAALLPLVTAVERLHQQQTQHQHRLAPLATALANLQTELTQLQNAPEPAALSQVRSTLEHLTGQVGELSQGNAQQLQQVKQELTRTQAQLARLNDLPHLQQQLTEMAQLVSQIDHGHGDLRESTQTLASRQSQMEQQWQTTQTQLQQVPDQVATAIQDWATTINRQLRQLPNHTYELVADRFGGREILQQALTQTTQELIIVSPWLSQQTIDRPFLQTLRQLLAQGVRIRIGWGDVQDMKSQELSRNKRNQWREGPGRFSWKYNALGDLEQLEQEFPQHLHLKIIGTHEHYLVSDDQFALVGSHALLGGSGTSREVSLKTTDPRLIQDLRKRFQRAADLDDMNW</sequence>
<feature type="coiled-coil region" evidence="1">
    <location>
        <begin position="164"/>
        <end position="191"/>
    </location>
</feature>
<dbReference type="Gene3D" id="1.10.287.1490">
    <property type="match status" value="1"/>
</dbReference>
<dbReference type="InterPro" id="IPR025202">
    <property type="entry name" value="PLD-like_dom"/>
</dbReference>
<dbReference type="SUPFAM" id="SSF56024">
    <property type="entry name" value="Phospholipase D/nuclease"/>
    <property type="match status" value="1"/>
</dbReference>
<dbReference type="OrthoDB" id="465330at2"/>
<feature type="domain" description="Phospholipase D-like" evidence="2">
    <location>
        <begin position="531"/>
        <end position="677"/>
    </location>
</feature>
<organism evidence="3 4">
    <name type="scientific">Gloeomargarita lithophora Alchichica-D10</name>
    <dbReference type="NCBI Taxonomy" id="1188229"/>
    <lineage>
        <taxon>Bacteria</taxon>
        <taxon>Bacillati</taxon>
        <taxon>Cyanobacteriota</taxon>
        <taxon>Cyanophyceae</taxon>
        <taxon>Gloeomargaritales</taxon>
        <taxon>Gloeomargaritaceae</taxon>
        <taxon>Gloeomargarita</taxon>
    </lineage>
</organism>
<dbReference type="KEGG" id="glt:GlitD10_2711"/>
<dbReference type="EMBL" id="CP017675">
    <property type="protein sequence ID" value="APB35054.1"/>
    <property type="molecule type" value="Genomic_DNA"/>
</dbReference>
<evidence type="ECO:0000259" key="2">
    <source>
        <dbReference type="Pfam" id="PF13091"/>
    </source>
</evidence>
<accession>A0A1J0AGJ3</accession>
<name>A0A1J0AGJ3_9CYAN</name>